<dbReference type="PANTHER" id="PTHR48182">
    <property type="entry name" value="PROTEIN SERAC1"/>
    <property type="match status" value="1"/>
</dbReference>
<dbReference type="InterPro" id="IPR052374">
    <property type="entry name" value="SERAC1"/>
</dbReference>
<dbReference type="SUPFAM" id="SSF53474">
    <property type="entry name" value="alpha/beta-Hydrolases"/>
    <property type="match status" value="1"/>
</dbReference>
<evidence type="ECO:0000313" key="2">
    <source>
        <dbReference type="Proteomes" id="UP000183809"/>
    </source>
</evidence>
<dbReference type="GeneID" id="31011313"/>
<accession>A0A1J9S5U3</accession>
<protein>
    <submittedName>
        <fullName evidence="1">Nacht and ankyrin domain containing protein</fullName>
    </submittedName>
</protein>
<keyword evidence="2" id="KW-1185">Reference proteome</keyword>
<organism evidence="1 2">
    <name type="scientific">Diplodia corticola</name>
    <dbReference type="NCBI Taxonomy" id="236234"/>
    <lineage>
        <taxon>Eukaryota</taxon>
        <taxon>Fungi</taxon>
        <taxon>Dikarya</taxon>
        <taxon>Ascomycota</taxon>
        <taxon>Pezizomycotina</taxon>
        <taxon>Dothideomycetes</taxon>
        <taxon>Dothideomycetes incertae sedis</taxon>
        <taxon>Botryosphaeriales</taxon>
        <taxon>Botryosphaeriaceae</taxon>
        <taxon>Diplodia</taxon>
    </lineage>
</organism>
<proteinExistence type="predicted"/>
<dbReference type="PANTHER" id="PTHR48182:SF3">
    <property type="entry name" value="DUF676 DOMAIN-CONTAINING PROTEIN"/>
    <property type="match status" value="1"/>
</dbReference>
<dbReference type="RefSeq" id="XP_020132147.1">
    <property type="nucleotide sequence ID" value="XM_020271054.1"/>
</dbReference>
<evidence type="ECO:0000313" key="1">
    <source>
        <dbReference type="EMBL" id="OJD35887.1"/>
    </source>
</evidence>
<dbReference type="AlphaFoldDB" id="A0A1J9S5U3"/>
<dbReference type="OrthoDB" id="1658288at2759"/>
<dbReference type="EMBL" id="MNUE01000014">
    <property type="protein sequence ID" value="OJD35887.1"/>
    <property type="molecule type" value="Genomic_DNA"/>
</dbReference>
<name>A0A1J9S5U3_9PEZI</name>
<comment type="caution">
    <text evidence="1">The sequence shown here is derived from an EMBL/GenBank/DDBJ whole genome shotgun (WGS) entry which is preliminary data.</text>
</comment>
<sequence length="213" mass="23757">MAKYTTYRIRGIPIGWAEDTTEARIKDALSTTGFVQVKLRSLAVDLSRPAESVATVDFANTPEGLSVSNGVDEWRIQIADGPLLFLDTHFRGCTPLYCPSQESWRSDLVAISGLNGHAFGALKKKKDSYMWLRDDLPRDLRETRIIIYGYDTRLEGSHSFQNVSDIGIKFRSALRGIRKPDPSKPLLLLGHSLGGIIIKEAIHKMRISPTEAD</sequence>
<reference evidence="1 2" key="1">
    <citation type="submission" date="2016-10" db="EMBL/GenBank/DDBJ databases">
        <title>Proteomics and genomics reveal pathogen-plant mechanisms compatible with a hemibiotrophic lifestyle of Diplodia corticola.</title>
        <authorList>
            <person name="Fernandes I."/>
            <person name="De Jonge R."/>
            <person name="Van De Peer Y."/>
            <person name="Devreese B."/>
            <person name="Alves A."/>
            <person name="Esteves A.C."/>
        </authorList>
    </citation>
    <scope>NUCLEOTIDE SEQUENCE [LARGE SCALE GENOMIC DNA]</scope>
    <source>
        <strain evidence="1 2">CBS 112549</strain>
    </source>
</reference>
<dbReference type="InterPro" id="IPR029058">
    <property type="entry name" value="AB_hydrolase_fold"/>
</dbReference>
<dbReference type="Proteomes" id="UP000183809">
    <property type="component" value="Unassembled WGS sequence"/>
</dbReference>
<dbReference type="STRING" id="236234.A0A1J9S5U3"/>
<gene>
    <name evidence="1" type="ORF">BKCO1_14000142</name>
</gene>